<dbReference type="HOGENOM" id="CLU_3030926_0_0_11"/>
<reference evidence="1 2" key="1">
    <citation type="journal article" date="2013" name="ISME J.">
        <title>A metabolic model for members of the genus Tetrasphaera involved in enhanced biological phosphorus removal.</title>
        <authorList>
            <person name="Kristiansen R."/>
            <person name="Nguyen H.T.T."/>
            <person name="Saunders A.M."/>
            <person name="Nielsen J.L."/>
            <person name="Wimmer R."/>
            <person name="Le V.Q."/>
            <person name="McIlroy S.J."/>
            <person name="Petrovski S."/>
            <person name="Seviour R.J."/>
            <person name="Calteau A."/>
            <person name="Nielsen K.L."/>
            <person name="Nielsen P.H."/>
        </authorList>
    </citation>
    <scope>NUCLEOTIDE SEQUENCE [LARGE SCALE GENOMIC DNA]</scope>
    <source>
        <strain evidence="1 2">Lp2</strain>
    </source>
</reference>
<gene>
    <name evidence="1" type="ORF">BN10_140071</name>
</gene>
<keyword evidence="2" id="KW-1185">Reference proteome</keyword>
<protein>
    <submittedName>
        <fullName evidence="1">Uncharacterized protein</fullName>
    </submittedName>
</protein>
<dbReference type="Proteomes" id="UP000013167">
    <property type="component" value="Unassembled WGS sequence"/>
</dbReference>
<organism evidence="1 2">
    <name type="scientific">Phycicoccus elongatus Lp2</name>
    <dbReference type="NCBI Taxonomy" id="1193181"/>
    <lineage>
        <taxon>Bacteria</taxon>
        <taxon>Bacillati</taxon>
        <taxon>Actinomycetota</taxon>
        <taxon>Actinomycetes</taxon>
        <taxon>Micrococcales</taxon>
        <taxon>Intrasporangiaceae</taxon>
        <taxon>Phycicoccus</taxon>
    </lineage>
</organism>
<proteinExistence type="predicted"/>
<dbReference type="AlphaFoldDB" id="N0E2Z9"/>
<evidence type="ECO:0000313" key="2">
    <source>
        <dbReference type="Proteomes" id="UP000013167"/>
    </source>
</evidence>
<sequence>MTWPHGNCAAAAAQLGSGDSRATVCMDCSLDLELSDPRSVLHASMGPLGVGIALG</sequence>
<comment type="caution">
    <text evidence="1">The sequence shown here is derived from an EMBL/GenBank/DDBJ whole genome shotgun (WGS) entry which is preliminary data.</text>
</comment>
<evidence type="ECO:0000313" key="1">
    <source>
        <dbReference type="EMBL" id="CCH69259.1"/>
    </source>
</evidence>
<name>N0E2Z9_9MICO</name>
<dbReference type="EMBL" id="CAIZ01000046">
    <property type="protein sequence ID" value="CCH69259.1"/>
    <property type="molecule type" value="Genomic_DNA"/>
</dbReference>
<accession>N0E2Z9</accession>
<dbReference type="STRING" id="1193181.BN10_140071"/>